<comment type="caution">
    <text evidence="1">The sequence shown here is derived from an EMBL/GenBank/DDBJ whole genome shotgun (WGS) entry which is preliminary data.</text>
</comment>
<dbReference type="PANTHER" id="PTHR47801:SF1">
    <property type="entry name" value="OS05G0145600 PROTEIN"/>
    <property type="match status" value="1"/>
</dbReference>
<reference evidence="1" key="1">
    <citation type="journal article" date="2023" name="Plant J.">
        <title>Genome sequences and population genomics provide insights into the demographic history, inbreeding, and mutation load of two 'living fossil' tree species of Dipteronia.</title>
        <authorList>
            <person name="Feng Y."/>
            <person name="Comes H.P."/>
            <person name="Chen J."/>
            <person name="Zhu S."/>
            <person name="Lu R."/>
            <person name="Zhang X."/>
            <person name="Li P."/>
            <person name="Qiu J."/>
            <person name="Olsen K.M."/>
            <person name="Qiu Y."/>
        </authorList>
    </citation>
    <scope>NUCLEOTIDE SEQUENCE</scope>
    <source>
        <strain evidence="1">KIB01</strain>
    </source>
</reference>
<dbReference type="GO" id="GO:0005739">
    <property type="term" value="C:mitochondrion"/>
    <property type="evidence" value="ECO:0007669"/>
    <property type="project" value="TreeGrafter"/>
</dbReference>
<proteinExistence type="predicted"/>
<dbReference type="EMBL" id="JANJYI010000006">
    <property type="protein sequence ID" value="KAK2646279.1"/>
    <property type="molecule type" value="Genomic_DNA"/>
</dbReference>
<dbReference type="AlphaFoldDB" id="A0AAD9U2T1"/>
<name>A0AAD9U2T1_9ROSI</name>
<dbReference type="InterPro" id="IPR011990">
    <property type="entry name" value="TPR-like_helical_dom_sf"/>
</dbReference>
<evidence type="ECO:0008006" key="3">
    <source>
        <dbReference type="Google" id="ProtNLM"/>
    </source>
</evidence>
<protein>
    <recommendedName>
        <fullName evidence="3">Pentatricopeptide repeat-containing protein</fullName>
    </recommendedName>
</protein>
<dbReference type="Gene3D" id="1.25.40.10">
    <property type="entry name" value="Tetratricopeptide repeat domain"/>
    <property type="match status" value="1"/>
</dbReference>
<sequence>MIVGTMKGSRLQDAIFFRDEMKATGLLPDIFEEMKKYEVKPNGQTYVRLLNACAAASQLDRVYAIVRDMTVAGAGLNKFCYAGLIIAHMNKLPIADDTASKIIEFVERSKSWSSVETSSVNAENVMMGISEEELYNLPTVEYIHRRGGFLMRPLTVYNVAFHACAELRNVKFKMVHTICKRRKTVGGGIVSDEGGTRSTTSAKLKLDNMAWINYQ</sequence>
<accession>A0AAD9U2T1</accession>
<organism evidence="1 2">
    <name type="scientific">Dipteronia dyeriana</name>
    <dbReference type="NCBI Taxonomy" id="168575"/>
    <lineage>
        <taxon>Eukaryota</taxon>
        <taxon>Viridiplantae</taxon>
        <taxon>Streptophyta</taxon>
        <taxon>Embryophyta</taxon>
        <taxon>Tracheophyta</taxon>
        <taxon>Spermatophyta</taxon>
        <taxon>Magnoliopsida</taxon>
        <taxon>eudicotyledons</taxon>
        <taxon>Gunneridae</taxon>
        <taxon>Pentapetalae</taxon>
        <taxon>rosids</taxon>
        <taxon>malvids</taxon>
        <taxon>Sapindales</taxon>
        <taxon>Sapindaceae</taxon>
        <taxon>Hippocastanoideae</taxon>
        <taxon>Acereae</taxon>
        <taxon>Dipteronia</taxon>
    </lineage>
</organism>
<evidence type="ECO:0000313" key="1">
    <source>
        <dbReference type="EMBL" id="KAK2646279.1"/>
    </source>
</evidence>
<evidence type="ECO:0000313" key="2">
    <source>
        <dbReference type="Proteomes" id="UP001280121"/>
    </source>
</evidence>
<dbReference type="Proteomes" id="UP001280121">
    <property type="component" value="Unassembled WGS sequence"/>
</dbReference>
<keyword evidence="2" id="KW-1185">Reference proteome</keyword>
<gene>
    <name evidence="1" type="ORF">Ddye_021474</name>
</gene>
<dbReference type="PANTHER" id="PTHR47801">
    <property type="entry name" value="OS05G0145600 PROTEIN"/>
    <property type="match status" value="1"/>
</dbReference>